<organism evidence="2 3">
    <name type="scientific">Penicillium daleae</name>
    <dbReference type="NCBI Taxonomy" id="63821"/>
    <lineage>
        <taxon>Eukaryota</taxon>
        <taxon>Fungi</taxon>
        <taxon>Dikarya</taxon>
        <taxon>Ascomycota</taxon>
        <taxon>Pezizomycotina</taxon>
        <taxon>Eurotiomycetes</taxon>
        <taxon>Eurotiomycetidae</taxon>
        <taxon>Eurotiales</taxon>
        <taxon>Aspergillaceae</taxon>
        <taxon>Penicillium</taxon>
    </lineage>
</organism>
<evidence type="ECO:0000256" key="1">
    <source>
        <dbReference type="SAM" id="MobiDB-lite"/>
    </source>
</evidence>
<dbReference type="PANTHER" id="PTHR38887:SF1">
    <property type="entry name" value="RAS MODIFICATION PROTEIN ERF4"/>
    <property type="match status" value="1"/>
</dbReference>
<gene>
    <name evidence="2" type="ORF">N7458_011738</name>
</gene>
<sequence>MSPFVRTRAPELEQQYGLSSSKLLAFIDGLNEAFMANPALQVTNTIGTIVGFVPLQSTQIVCASLNAAAGLGTAGVSIVRTKRYMKKANETIFRPKGLHAQICKTEKMLVQIGMGCDAAVFAKSQFQAMLSSAQANEPSQNAIARRMGALGDRVMPLSFEDIEAPVAPDNWAKKIGSFAAQRAEKKQLEKLEKQQAKAVEKAERAERKIARAERKHNSADEEMDELMKEMEDVQYQMQCLDPNHRRYGKHLRELQGDYRELERNFNKFDKKRRSPQAEQIDKHGRQRDKKTTKRERKEAKKINKIYWILITAEDDSQLGDDDWASDELSEK</sequence>
<feature type="compositionally biased region" description="Basic residues" evidence="1">
    <location>
        <begin position="284"/>
        <end position="294"/>
    </location>
</feature>
<dbReference type="GeneID" id="81605363"/>
<dbReference type="AlphaFoldDB" id="A0AAD6BWE0"/>
<dbReference type="RefSeq" id="XP_056759874.1">
    <property type="nucleotide sequence ID" value="XM_056915120.1"/>
</dbReference>
<comment type="caution">
    <text evidence="2">The sequence shown here is derived from an EMBL/GenBank/DDBJ whole genome shotgun (WGS) entry which is preliminary data.</text>
</comment>
<keyword evidence="3" id="KW-1185">Reference proteome</keyword>
<reference evidence="2" key="1">
    <citation type="submission" date="2022-12" db="EMBL/GenBank/DDBJ databases">
        <authorList>
            <person name="Petersen C."/>
        </authorList>
    </citation>
    <scope>NUCLEOTIDE SEQUENCE</scope>
    <source>
        <strain evidence="2">IBT 16125</strain>
    </source>
</reference>
<feature type="region of interest" description="Disordered" evidence="1">
    <location>
        <begin position="265"/>
        <end position="298"/>
    </location>
</feature>
<evidence type="ECO:0000313" key="2">
    <source>
        <dbReference type="EMBL" id="KAJ5432582.1"/>
    </source>
</evidence>
<proteinExistence type="predicted"/>
<dbReference type="Proteomes" id="UP001213681">
    <property type="component" value="Unassembled WGS sequence"/>
</dbReference>
<dbReference type="EMBL" id="JAPVEA010000009">
    <property type="protein sequence ID" value="KAJ5432582.1"/>
    <property type="molecule type" value="Genomic_DNA"/>
</dbReference>
<evidence type="ECO:0000313" key="3">
    <source>
        <dbReference type="Proteomes" id="UP001213681"/>
    </source>
</evidence>
<reference evidence="2" key="2">
    <citation type="journal article" date="2023" name="IMA Fungus">
        <title>Comparative genomic study of the Penicillium genus elucidates a diverse pangenome and 15 lateral gene transfer events.</title>
        <authorList>
            <person name="Petersen C."/>
            <person name="Sorensen T."/>
            <person name="Nielsen M.R."/>
            <person name="Sondergaard T.E."/>
            <person name="Sorensen J.L."/>
            <person name="Fitzpatrick D.A."/>
            <person name="Frisvad J.C."/>
            <person name="Nielsen K.L."/>
        </authorList>
    </citation>
    <scope>NUCLEOTIDE SEQUENCE</scope>
    <source>
        <strain evidence="2">IBT 16125</strain>
    </source>
</reference>
<dbReference type="InterPro" id="IPR053221">
    <property type="entry name" value="Burnettramic_acid_biosynth"/>
</dbReference>
<protein>
    <submittedName>
        <fullName evidence="2">Uncharacterized protein</fullName>
    </submittedName>
</protein>
<accession>A0AAD6BWE0</accession>
<name>A0AAD6BWE0_9EURO</name>
<dbReference type="PANTHER" id="PTHR38887">
    <property type="entry name" value="CHROMOSOME 21, WHOLE GENOME SHOTGUN SEQUENCE"/>
    <property type="match status" value="1"/>
</dbReference>